<dbReference type="InterPro" id="IPR011992">
    <property type="entry name" value="EF-hand-dom_pair"/>
</dbReference>
<dbReference type="InterPro" id="IPR000261">
    <property type="entry name" value="EH_dom"/>
</dbReference>
<dbReference type="Gene3D" id="1.10.238.10">
    <property type="entry name" value="EF-hand"/>
    <property type="match status" value="1"/>
</dbReference>
<organism evidence="5 6">
    <name type="scientific">Fasciola hepatica</name>
    <name type="common">Liver fluke</name>
    <dbReference type="NCBI Taxonomy" id="6192"/>
    <lineage>
        <taxon>Eukaryota</taxon>
        <taxon>Metazoa</taxon>
        <taxon>Spiralia</taxon>
        <taxon>Lophotrochozoa</taxon>
        <taxon>Platyhelminthes</taxon>
        <taxon>Trematoda</taxon>
        <taxon>Digenea</taxon>
        <taxon>Plagiorchiida</taxon>
        <taxon>Echinostomata</taxon>
        <taxon>Echinostomatoidea</taxon>
        <taxon>Fasciolidae</taxon>
        <taxon>Fasciola</taxon>
    </lineage>
</organism>
<dbReference type="Proteomes" id="UP000230066">
    <property type="component" value="Unassembled WGS sequence"/>
</dbReference>
<feature type="region of interest" description="Disordered" evidence="2">
    <location>
        <begin position="203"/>
        <end position="242"/>
    </location>
</feature>
<keyword evidence="1" id="KW-0106">Calcium</keyword>
<feature type="compositionally biased region" description="Low complexity" evidence="2">
    <location>
        <begin position="341"/>
        <end position="354"/>
    </location>
</feature>
<feature type="compositionally biased region" description="Polar residues" evidence="2">
    <location>
        <begin position="211"/>
        <end position="224"/>
    </location>
</feature>
<feature type="compositionally biased region" description="Polar residues" evidence="2">
    <location>
        <begin position="232"/>
        <end position="242"/>
    </location>
</feature>
<protein>
    <recommendedName>
        <fullName evidence="7">EF hand</fullName>
    </recommendedName>
</protein>
<feature type="region of interest" description="Disordered" evidence="2">
    <location>
        <begin position="270"/>
        <end position="448"/>
    </location>
</feature>
<evidence type="ECO:0000256" key="1">
    <source>
        <dbReference type="ARBA" id="ARBA00022837"/>
    </source>
</evidence>
<dbReference type="SUPFAM" id="SSF47473">
    <property type="entry name" value="EF-hand"/>
    <property type="match status" value="1"/>
</dbReference>
<sequence length="524" mass="58192">MDPSDQSPDRDWVYRPLGTEPSPITHPNLSTHPGHEDHVIEMRYVERAKSTEDSMSLSALSPTDGFRDLSASEPSSPRSMDRCWLSLFTLHPKEEAQYADQFDQVVDARRSGRRRLALTQTESRAVFLSQFNVTPTAFDKIWRLADMDRDNRLSKPEFCLAAHLAHLHGRQGLSLEQAVSATASYIADHLPWDLRHSLRMTHQDRHGPGLQDTSNLYQPLTCSPPSDIVPNGSVSSHPSSAPQVYDHTVINHRIHTSTSSFIDLTDTFNHQQQNPVSSKSPGSSSLDCQHDGHLTPAPHKTAREHGEEVSDEDVDAVDGESEVETALLPDGILRMRRLRSPRSGASSSRSSRTGSDTKEHIARLSPNHSSRNTSSSSSGSRTSSSEEERVLTSVPTTSTEASNSSSSSGDSDSESEASDRNQNTLDSGCLFPNGKSNTRKSNKHRRIDPIQLLAVTTGRRPSKLVQYSSGRRRRVLRALIREAKSVNHTLLRLNNEMQGEWNELNDQRVNLSAQLRHLGLHPPN</sequence>
<dbReference type="EMBL" id="JXXN02002373">
    <property type="protein sequence ID" value="THD23042.1"/>
    <property type="molecule type" value="Genomic_DNA"/>
</dbReference>
<keyword evidence="6" id="KW-1185">Reference proteome</keyword>
<dbReference type="PROSITE" id="PS50222">
    <property type="entry name" value="EF_HAND_2"/>
    <property type="match status" value="1"/>
</dbReference>
<dbReference type="PROSITE" id="PS00018">
    <property type="entry name" value="EF_HAND_1"/>
    <property type="match status" value="1"/>
</dbReference>
<reference evidence="5" key="1">
    <citation type="submission" date="2019-03" db="EMBL/GenBank/DDBJ databases">
        <title>Improved annotation for the trematode Fasciola hepatica.</title>
        <authorList>
            <person name="Choi Y.-J."/>
            <person name="Martin J."/>
            <person name="Mitreva M."/>
        </authorList>
    </citation>
    <scope>NUCLEOTIDE SEQUENCE [LARGE SCALE GENOMIC DNA]</scope>
</reference>
<proteinExistence type="predicted"/>
<comment type="caution">
    <text evidence="5">The sequence shown here is derived from an EMBL/GenBank/DDBJ whole genome shotgun (WGS) entry which is preliminary data.</text>
</comment>
<dbReference type="Pfam" id="PF12763">
    <property type="entry name" value="EH"/>
    <property type="match status" value="1"/>
</dbReference>
<name>A0A4E0RXH9_FASHE</name>
<dbReference type="InterPro" id="IPR018247">
    <property type="entry name" value="EF_Hand_1_Ca_BS"/>
</dbReference>
<evidence type="ECO:0000313" key="6">
    <source>
        <dbReference type="Proteomes" id="UP000230066"/>
    </source>
</evidence>
<dbReference type="InterPro" id="IPR002048">
    <property type="entry name" value="EF_hand_dom"/>
</dbReference>
<feature type="domain" description="EH" evidence="3">
    <location>
        <begin position="94"/>
        <end position="164"/>
    </location>
</feature>
<feature type="region of interest" description="Disordered" evidence="2">
    <location>
        <begin position="1"/>
        <end position="34"/>
    </location>
</feature>
<evidence type="ECO:0000256" key="2">
    <source>
        <dbReference type="SAM" id="MobiDB-lite"/>
    </source>
</evidence>
<evidence type="ECO:0000313" key="5">
    <source>
        <dbReference type="EMBL" id="THD23042.1"/>
    </source>
</evidence>
<evidence type="ECO:0000259" key="4">
    <source>
        <dbReference type="PROSITE" id="PS50222"/>
    </source>
</evidence>
<dbReference type="PROSITE" id="PS50031">
    <property type="entry name" value="EH"/>
    <property type="match status" value="1"/>
</dbReference>
<feature type="domain" description="EF-hand" evidence="4">
    <location>
        <begin position="133"/>
        <end position="168"/>
    </location>
</feature>
<feature type="compositionally biased region" description="Basic residues" evidence="2">
    <location>
        <begin position="437"/>
        <end position="446"/>
    </location>
</feature>
<feature type="region of interest" description="Disordered" evidence="2">
    <location>
        <begin position="51"/>
        <end position="76"/>
    </location>
</feature>
<gene>
    <name evidence="5" type="ORF">D915_006054</name>
</gene>
<evidence type="ECO:0008006" key="7">
    <source>
        <dbReference type="Google" id="ProtNLM"/>
    </source>
</evidence>
<feature type="compositionally biased region" description="Low complexity" evidence="2">
    <location>
        <begin position="369"/>
        <end position="383"/>
    </location>
</feature>
<dbReference type="AlphaFoldDB" id="A0A4E0RXH9"/>
<evidence type="ECO:0000259" key="3">
    <source>
        <dbReference type="PROSITE" id="PS50031"/>
    </source>
</evidence>
<feature type="compositionally biased region" description="Acidic residues" evidence="2">
    <location>
        <begin position="309"/>
        <end position="323"/>
    </location>
</feature>
<feature type="compositionally biased region" description="Low complexity" evidence="2">
    <location>
        <begin position="391"/>
        <end position="410"/>
    </location>
</feature>
<dbReference type="GO" id="GO:0005509">
    <property type="term" value="F:calcium ion binding"/>
    <property type="evidence" value="ECO:0007669"/>
    <property type="project" value="InterPro"/>
</dbReference>
<accession>A0A4E0RXH9</accession>
<dbReference type="SMART" id="SM00027">
    <property type="entry name" value="EH"/>
    <property type="match status" value="1"/>
</dbReference>